<reference evidence="3" key="1">
    <citation type="submission" date="2023-02" db="EMBL/GenBank/DDBJ databases">
        <title>Genome of toxic invasive species Heracleum sosnowskyi carries increased number of genes despite the absence of recent whole-genome duplications.</title>
        <authorList>
            <person name="Schelkunov M."/>
            <person name="Shtratnikova V."/>
            <person name="Makarenko M."/>
            <person name="Klepikova A."/>
            <person name="Omelchenko D."/>
            <person name="Novikova G."/>
            <person name="Obukhova E."/>
            <person name="Bogdanov V."/>
            <person name="Penin A."/>
            <person name="Logacheva M."/>
        </authorList>
    </citation>
    <scope>NUCLEOTIDE SEQUENCE</scope>
    <source>
        <strain evidence="3">Hsosn_3</strain>
        <tissue evidence="3">Leaf</tissue>
    </source>
</reference>
<dbReference type="SMART" id="SM00501">
    <property type="entry name" value="BRIGHT"/>
    <property type="match status" value="1"/>
</dbReference>
<evidence type="ECO:0000259" key="2">
    <source>
        <dbReference type="PROSITE" id="PS51011"/>
    </source>
</evidence>
<dbReference type="Gene3D" id="1.10.150.60">
    <property type="entry name" value="ARID DNA-binding domain"/>
    <property type="match status" value="1"/>
</dbReference>
<accession>A0AAD8MHH2</accession>
<evidence type="ECO:0000313" key="3">
    <source>
        <dbReference type="EMBL" id="KAK1376200.1"/>
    </source>
</evidence>
<feature type="region of interest" description="Disordered" evidence="1">
    <location>
        <begin position="261"/>
        <end position="283"/>
    </location>
</feature>
<dbReference type="Proteomes" id="UP001237642">
    <property type="component" value="Unassembled WGS sequence"/>
</dbReference>
<organism evidence="3 4">
    <name type="scientific">Heracleum sosnowskyi</name>
    <dbReference type="NCBI Taxonomy" id="360622"/>
    <lineage>
        <taxon>Eukaryota</taxon>
        <taxon>Viridiplantae</taxon>
        <taxon>Streptophyta</taxon>
        <taxon>Embryophyta</taxon>
        <taxon>Tracheophyta</taxon>
        <taxon>Spermatophyta</taxon>
        <taxon>Magnoliopsida</taxon>
        <taxon>eudicotyledons</taxon>
        <taxon>Gunneridae</taxon>
        <taxon>Pentapetalae</taxon>
        <taxon>asterids</taxon>
        <taxon>campanulids</taxon>
        <taxon>Apiales</taxon>
        <taxon>Apiaceae</taxon>
        <taxon>Apioideae</taxon>
        <taxon>apioid superclade</taxon>
        <taxon>Tordylieae</taxon>
        <taxon>Tordyliinae</taxon>
        <taxon>Heracleum</taxon>
    </lineage>
</organism>
<name>A0AAD8MHH2_9APIA</name>
<dbReference type="InterPro" id="IPR036431">
    <property type="entry name" value="ARID_dom_sf"/>
</dbReference>
<reference evidence="3" key="2">
    <citation type="submission" date="2023-05" db="EMBL/GenBank/DDBJ databases">
        <authorList>
            <person name="Schelkunov M.I."/>
        </authorList>
    </citation>
    <scope>NUCLEOTIDE SEQUENCE</scope>
    <source>
        <strain evidence="3">Hsosn_3</strain>
        <tissue evidence="3">Leaf</tissue>
    </source>
</reference>
<dbReference type="EMBL" id="JAUIZM010000007">
    <property type="protein sequence ID" value="KAK1376200.1"/>
    <property type="molecule type" value="Genomic_DNA"/>
</dbReference>
<proteinExistence type="predicted"/>
<dbReference type="Pfam" id="PF01388">
    <property type="entry name" value="ARID"/>
    <property type="match status" value="1"/>
</dbReference>
<evidence type="ECO:0000313" key="4">
    <source>
        <dbReference type="Proteomes" id="UP001237642"/>
    </source>
</evidence>
<dbReference type="PANTHER" id="PTHR46410">
    <property type="entry name" value="AT-RICH INTERACTIVE DOMAIN-CONTAINING PROTEIN 2"/>
    <property type="match status" value="1"/>
</dbReference>
<comment type="caution">
    <text evidence="3">The sequence shown here is derived from an EMBL/GenBank/DDBJ whole genome shotgun (WGS) entry which is preliminary data.</text>
</comment>
<feature type="compositionally biased region" description="Basic and acidic residues" evidence="1">
    <location>
        <begin position="261"/>
        <end position="280"/>
    </location>
</feature>
<dbReference type="GO" id="GO:0003677">
    <property type="term" value="F:DNA binding"/>
    <property type="evidence" value="ECO:0007669"/>
    <property type="project" value="InterPro"/>
</dbReference>
<keyword evidence="4" id="KW-1185">Reference proteome</keyword>
<dbReference type="AlphaFoldDB" id="A0AAD8MHH2"/>
<dbReference type="PANTHER" id="PTHR46410:SF1">
    <property type="entry name" value="AT-RICH INTERACTIVE DOMAIN-CONTAINING PROTEIN 1"/>
    <property type="match status" value="1"/>
</dbReference>
<sequence>MAGLLKIDAGSDIDWLETLKALQNSNSCLDLEPVAKGSVESDKKGDLKCLFDQIVSVFSSEIWGNRCVRPLPPMLGNGQSVDLYKLYLLVRKYGGYEAVSRNGLWNFVVKEFGLSSGFGTSLKLIYAKYLDSIDIWMQKTVKGKELKGKVGESEAVQSVYMMDLESETREFSSENTVEKEKDGRQVQVDLEEKIKSNFTSGKKLGKRGKDLSFMDLDAGKDNGCDMLFESGVVSEGDSSRNQCENDEVRCFEQLNGNDGKIADDDSCDKDSRSRDKDGAWNRKRKRECVSESLNWVKKVAKDPCNQVIGSLPERSKWKHFGYEQPWKHVMLVRKAMMVKRNGNSSVEQSIWQKQQKMHPTMYEDHSVSATSRYSQRIVSAKITQAVLSFKKSQAQSSSQSTSSETQSDLEDPLAGLWLKRYSRRRIPMGIYFQAEVPEWTEKDSDSDSKWLGTRIWPQEKGVNRNFLIERDPTGFGRRDMCGCEFKGSFECVRFHVSEKRTRLKLELGVAFCHWHIDKMGEEVALSWNKADELNFEAIVRSNPPSQGKCFWEEIRKKFHHIKREQLVSYYFNVFLLRRRGLQNRSTPIEICSDDDDLEFETTTNCSGQTAARSPKPSYCSPKKTHLNFR</sequence>
<dbReference type="SUPFAM" id="SSF46774">
    <property type="entry name" value="ARID-like"/>
    <property type="match status" value="1"/>
</dbReference>
<gene>
    <name evidence="3" type="ORF">POM88_032393</name>
</gene>
<evidence type="ECO:0000256" key="1">
    <source>
        <dbReference type="SAM" id="MobiDB-lite"/>
    </source>
</evidence>
<dbReference type="SMART" id="SM01014">
    <property type="entry name" value="ARID"/>
    <property type="match status" value="1"/>
</dbReference>
<protein>
    <submittedName>
        <fullName evidence="3">AT-rich interactive domain-containing protein 1-like</fullName>
    </submittedName>
</protein>
<dbReference type="InterPro" id="IPR001606">
    <property type="entry name" value="ARID_dom"/>
</dbReference>
<dbReference type="PROSITE" id="PS51011">
    <property type="entry name" value="ARID"/>
    <property type="match status" value="1"/>
</dbReference>
<feature type="domain" description="ARID" evidence="2">
    <location>
        <begin position="45"/>
        <end position="138"/>
    </location>
</feature>
<dbReference type="CDD" id="cd16100">
    <property type="entry name" value="ARID"/>
    <property type="match status" value="1"/>
</dbReference>